<keyword evidence="1" id="KW-0406">Ion transport</keyword>
<reference evidence="4" key="1">
    <citation type="journal article" date="2019" name="Int. J. Syst. Evol. Microbiol.">
        <title>The Global Catalogue of Microorganisms (GCM) 10K type strain sequencing project: providing services to taxonomists for standard genome sequencing and annotation.</title>
        <authorList>
            <consortium name="The Broad Institute Genomics Platform"/>
            <consortium name="The Broad Institute Genome Sequencing Center for Infectious Disease"/>
            <person name="Wu L."/>
            <person name="Ma J."/>
        </authorList>
    </citation>
    <scope>NUCLEOTIDE SEQUENCE [LARGE SCALE GENOMIC DNA]</scope>
    <source>
        <strain evidence="4">KCTC 42911</strain>
    </source>
</reference>
<dbReference type="HAMAP" id="MF_02062">
    <property type="entry name" value="GltS"/>
    <property type="match status" value="1"/>
</dbReference>
<feature type="transmembrane region" description="Helical" evidence="1">
    <location>
        <begin position="47"/>
        <end position="66"/>
    </location>
</feature>
<dbReference type="InterPro" id="IPR004445">
    <property type="entry name" value="GltS"/>
</dbReference>
<protein>
    <recommendedName>
        <fullName evidence="1 2">Sodium/glutamate symporter</fullName>
    </recommendedName>
</protein>
<dbReference type="NCBIfam" id="TIGR00210">
    <property type="entry name" value="gltS"/>
    <property type="match status" value="1"/>
</dbReference>
<dbReference type="PANTHER" id="PTHR36178">
    <property type="entry name" value="SLR0625 PROTEIN"/>
    <property type="match status" value="1"/>
</dbReference>
<name>A0ABV7THW1_9RHOB</name>
<feature type="transmembrane region" description="Helical" evidence="1">
    <location>
        <begin position="350"/>
        <end position="374"/>
    </location>
</feature>
<keyword evidence="1" id="KW-0812">Transmembrane</keyword>
<evidence type="ECO:0000256" key="1">
    <source>
        <dbReference type="HAMAP-Rule" id="MF_02062"/>
    </source>
</evidence>
<keyword evidence="1" id="KW-0739">Sodium transport</keyword>
<feature type="transmembrane region" description="Helical" evidence="1">
    <location>
        <begin position="102"/>
        <end position="127"/>
    </location>
</feature>
<feature type="transmembrane region" description="Helical" evidence="1">
    <location>
        <begin position="235"/>
        <end position="255"/>
    </location>
</feature>
<keyword evidence="1" id="KW-0997">Cell inner membrane</keyword>
<feature type="transmembrane region" description="Helical" evidence="1">
    <location>
        <begin position="320"/>
        <end position="343"/>
    </location>
</feature>
<dbReference type="PANTHER" id="PTHR36178:SF1">
    <property type="entry name" value="SODIUM_GLUTAMATE SYMPORTER"/>
    <property type="match status" value="1"/>
</dbReference>
<keyword evidence="1" id="KW-0915">Sodium</keyword>
<sequence length="414" mass="43764">MDNTEILQPFQITAFEAFNLGILVYFLGARMTARYPILQRYSIPEPVSGGMVAALIALATVSLTGREIEYDLVARDFLLVYFFTTVGLNARLSDLVKGGPILAILLVLTIAYMLVQNLVGVAGATLFGLPPQSGVLLGTASLTGGHGTAIAWGPTIETEYGISGAAELGIAAATIGLILASLLGGPIAKFLIERKGLASDPLPEGHIGTAAAPEQDDTAIAPSGEITQVTIMQSILWIHISIALGYIVFDILGANGIKLPLFVPCLLSAILLANLVPPLFSHRNLSPRGNTTNLISEFSLSVFLSMSLMSMELWALASSAALLAVTMLMQALVATLFITIVVFRAMGQDYFASVMSSGFTGFALGATPTAIANMTAVTQRYGPSPLAFIVLPLVSAFFVDIANAFIIKFFLTIW</sequence>
<dbReference type="Pfam" id="PF03616">
    <property type="entry name" value="Glt_symporter"/>
    <property type="match status" value="1"/>
</dbReference>
<feature type="transmembrane region" description="Helical" evidence="1">
    <location>
        <begin position="6"/>
        <end position="27"/>
    </location>
</feature>
<comment type="function">
    <text evidence="1">Catalyzes the sodium-dependent transport of glutamate.</text>
</comment>
<feature type="transmembrane region" description="Helical" evidence="1">
    <location>
        <begin position="168"/>
        <end position="192"/>
    </location>
</feature>
<keyword evidence="1" id="KW-0472">Membrane</keyword>
<accession>A0ABV7THW1</accession>
<evidence type="ECO:0000313" key="3">
    <source>
        <dbReference type="EMBL" id="MFC3615134.1"/>
    </source>
</evidence>
<evidence type="ECO:0000313" key="4">
    <source>
        <dbReference type="Proteomes" id="UP001595629"/>
    </source>
</evidence>
<organism evidence="3 4">
    <name type="scientific">Lutimaribacter marinistellae</name>
    <dbReference type="NCBI Taxonomy" id="1820329"/>
    <lineage>
        <taxon>Bacteria</taxon>
        <taxon>Pseudomonadati</taxon>
        <taxon>Pseudomonadota</taxon>
        <taxon>Alphaproteobacteria</taxon>
        <taxon>Rhodobacterales</taxon>
        <taxon>Roseobacteraceae</taxon>
        <taxon>Lutimaribacter</taxon>
    </lineage>
</organism>
<gene>
    <name evidence="1 3" type="primary">gltS</name>
    <name evidence="3" type="ORF">ACFORG_15320</name>
</gene>
<comment type="caution">
    <text evidence="3">The sequence shown here is derived from an EMBL/GenBank/DDBJ whole genome shotgun (WGS) entry which is preliminary data.</text>
</comment>
<dbReference type="EMBL" id="JBHRXI010000016">
    <property type="protein sequence ID" value="MFC3615134.1"/>
    <property type="molecule type" value="Genomic_DNA"/>
</dbReference>
<feature type="transmembrane region" description="Helical" evidence="1">
    <location>
        <begin position="261"/>
        <end position="280"/>
    </location>
</feature>
<feature type="transmembrane region" description="Helical" evidence="1">
    <location>
        <begin position="72"/>
        <end position="90"/>
    </location>
</feature>
<keyword evidence="1" id="KW-0769">Symport</keyword>
<evidence type="ECO:0000256" key="2">
    <source>
        <dbReference type="NCBIfam" id="TIGR00210"/>
    </source>
</evidence>
<dbReference type="Proteomes" id="UP001595629">
    <property type="component" value="Unassembled WGS sequence"/>
</dbReference>
<keyword evidence="1" id="KW-0029">Amino-acid transport</keyword>
<feature type="transmembrane region" description="Helical" evidence="1">
    <location>
        <begin position="292"/>
        <end position="314"/>
    </location>
</feature>
<comment type="similarity">
    <text evidence="1">Belongs to the glutamate:Na(+) symporter (ESS) (TC 2.A.27) family.</text>
</comment>
<feature type="transmembrane region" description="Helical" evidence="1">
    <location>
        <begin position="386"/>
        <end position="411"/>
    </location>
</feature>
<comment type="subcellular location">
    <subcellularLocation>
        <location evidence="1">Cell inner membrane</location>
        <topology evidence="1">Multi-pass membrane protein</topology>
    </subcellularLocation>
</comment>
<dbReference type="RefSeq" id="WP_386736398.1">
    <property type="nucleotide sequence ID" value="NZ_JBHRXI010000016.1"/>
</dbReference>
<keyword evidence="1" id="KW-1133">Transmembrane helix</keyword>
<keyword evidence="1" id="KW-1003">Cell membrane</keyword>
<proteinExistence type="inferred from homology"/>
<keyword evidence="4" id="KW-1185">Reference proteome</keyword>
<keyword evidence="1" id="KW-0813">Transport</keyword>